<keyword evidence="1" id="KW-0472">Membrane</keyword>
<reference evidence="2" key="1">
    <citation type="journal article" date="2020" name="Nature">
        <title>Giant virus diversity and host interactions through global metagenomics.</title>
        <authorList>
            <person name="Schulz F."/>
            <person name="Roux S."/>
            <person name="Paez-Espino D."/>
            <person name="Jungbluth S."/>
            <person name="Walsh D.A."/>
            <person name="Denef V.J."/>
            <person name="McMahon K.D."/>
            <person name="Konstantinidis K.T."/>
            <person name="Eloe-Fadrosh E.A."/>
            <person name="Kyrpides N.C."/>
            <person name="Woyke T."/>
        </authorList>
    </citation>
    <scope>NUCLEOTIDE SEQUENCE</scope>
    <source>
        <strain evidence="2">GVMAG-M-3300010158-13</strain>
    </source>
</reference>
<organism evidence="2">
    <name type="scientific">viral metagenome</name>
    <dbReference type="NCBI Taxonomy" id="1070528"/>
    <lineage>
        <taxon>unclassified sequences</taxon>
        <taxon>metagenomes</taxon>
        <taxon>organismal metagenomes</taxon>
    </lineage>
</organism>
<dbReference type="AlphaFoldDB" id="A0A6C0B6S4"/>
<keyword evidence="1" id="KW-1133">Transmembrane helix</keyword>
<accession>A0A6C0B6S4</accession>
<sequence>MFSFSLNNFIFTIIFSLLIILAGHFLWNYLRDNYTTKKTKNIIHGQIEKYQKIIEQIQGQSINDEFLNEKDVQDLNNDLAAFANGL</sequence>
<protein>
    <submittedName>
        <fullName evidence="2">Uncharacterized protein</fullName>
    </submittedName>
</protein>
<proteinExistence type="predicted"/>
<dbReference type="EMBL" id="MN739090">
    <property type="protein sequence ID" value="QHS87945.1"/>
    <property type="molecule type" value="Genomic_DNA"/>
</dbReference>
<evidence type="ECO:0000256" key="1">
    <source>
        <dbReference type="SAM" id="Phobius"/>
    </source>
</evidence>
<feature type="transmembrane region" description="Helical" evidence="1">
    <location>
        <begin position="6"/>
        <end position="30"/>
    </location>
</feature>
<keyword evidence="1" id="KW-0812">Transmembrane</keyword>
<evidence type="ECO:0000313" key="2">
    <source>
        <dbReference type="EMBL" id="QHS87945.1"/>
    </source>
</evidence>
<name>A0A6C0B6S4_9ZZZZ</name>